<gene>
    <name evidence="1" type="ORF">A8L59_18565</name>
</gene>
<reference evidence="1 2" key="1">
    <citation type="submission" date="2016-05" db="EMBL/GenBank/DDBJ databases">
        <authorList>
            <person name="Wang S."/>
            <person name="Zhu B."/>
        </authorList>
    </citation>
    <scope>NUCLEOTIDE SEQUENCE [LARGE SCALE GENOMIC DNA]</scope>
    <source>
        <strain evidence="1 2">CRS05-R5</strain>
    </source>
</reference>
<organism evidence="1 2">
    <name type="scientific">Pseudomonas koreensis</name>
    <dbReference type="NCBI Taxonomy" id="198620"/>
    <lineage>
        <taxon>Bacteria</taxon>
        <taxon>Pseudomonadati</taxon>
        <taxon>Pseudomonadota</taxon>
        <taxon>Gammaproteobacteria</taxon>
        <taxon>Pseudomonadales</taxon>
        <taxon>Pseudomonadaceae</taxon>
        <taxon>Pseudomonas</taxon>
    </lineage>
</organism>
<name>A0AAC9BUP2_9PSED</name>
<dbReference type="EMBL" id="CP015852">
    <property type="protein sequence ID" value="ANH99326.1"/>
    <property type="molecule type" value="Genomic_DNA"/>
</dbReference>
<dbReference type="AlphaFoldDB" id="A0AAC9BUP2"/>
<protein>
    <submittedName>
        <fullName evidence="1">Uncharacterized protein</fullName>
    </submittedName>
</protein>
<proteinExistence type="predicted"/>
<evidence type="ECO:0000313" key="2">
    <source>
        <dbReference type="Proteomes" id="UP000078142"/>
    </source>
</evidence>
<sequence length="357" mass="42484">MLWLAERTDFFYTQRFELVVGYRYDDTIISILRWLSHRRNSILMLSFCTVRPRIKYIDFDIMLFQLSNNIYDTSVAKIRAIFFKCEPHDQNTCAINVNPALQHSFYQLRYYIGPHSIIQATASKDDFRVITYGLSLMRQIVRINTYTMPPYQTWTERQEVPLRAGSLQYRLGIDSHLVKNDCQLINQRDIDVPLCVFNDFCCFSDLNTTSFMSTRCDDFVIQIINKISHFRCRTRRYLFDSGNTVFFVTRINPLRTVTGKKVHIEFQSGDLLKDWYTVLFRCTRIYSGLINDDIAFFQNLTDRFGSFNQRREIGLLVLIDRRWNRYDEYIAAYKCVQVMTKTKVLGLFKLFVINFQR</sequence>
<dbReference type="Proteomes" id="UP000078142">
    <property type="component" value="Chromosome"/>
</dbReference>
<evidence type="ECO:0000313" key="1">
    <source>
        <dbReference type="EMBL" id="ANH99326.1"/>
    </source>
</evidence>
<accession>A0AAC9BUP2</accession>